<dbReference type="STRING" id="1107311.Q767_02365"/>
<proteinExistence type="predicted"/>
<evidence type="ECO:0000256" key="1">
    <source>
        <dbReference type="SAM" id="Phobius"/>
    </source>
</evidence>
<evidence type="ECO:0000313" key="3">
    <source>
        <dbReference type="Proteomes" id="UP000030149"/>
    </source>
</evidence>
<name>V6S7Q9_9FLAO</name>
<keyword evidence="1" id="KW-0812">Transmembrane</keyword>
<dbReference type="PATRIC" id="fig|1107311.3.peg.2400"/>
<feature type="transmembrane region" description="Helical" evidence="1">
    <location>
        <begin position="55"/>
        <end position="74"/>
    </location>
</feature>
<accession>V6S7Q9</accession>
<comment type="caution">
    <text evidence="2">The sequence shown here is derived from an EMBL/GenBank/DDBJ whole genome shotgun (WGS) entry which is preliminary data.</text>
</comment>
<keyword evidence="1" id="KW-1133">Transmembrane helix</keyword>
<dbReference type="EMBL" id="JRLZ01000001">
    <property type="protein sequence ID" value="KGO97458.1"/>
    <property type="molecule type" value="Genomic_DNA"/>
</dbReference>
<evidence type="ECO:0000313" key="2">
    <source>
        <dbReference type="EMBL" id="KGO97458.1"/>
    </source>
</evidence>
<gene>
    <name evidence="2" type="ORF">Q767_02365</name>
</gene>
<organism evidence="2 3">
    <name type="scientific">Flavobacterium enshiense DK69</name>
    <dbReference type="NCBI Taxonomy" id="1107311"/>
    <lineage>
        <taxon>Bacteria</taxon>
        <taxon>Pseudomonadati</taxon>
        <taxon>Bacteroidota</taxon>
        <taxon>Flavobacteriia</taxon>
        <taxon>Flavobacteriales</taxon>
        <taxon>Flavobacteriaceae</taxon>
        <taxon>Flavobacterium</taxon>
    </lineage>
</organism>
<dbReference type="Proteomes" id="UP000030149">
    <property type="component" value="Unassembled WGS sequence"/>
</dbReference>
<keyword evidence="1" id="KW-0472">Membrane</keyword>
<protein>
    <submittedName>
        <fullName evidence="2">Uncharacterized protein</fullName>
    </submittedName>
</protein>
<keyword evidence="3" id="KW-1185">Reference proteome</keyword>
<dbReference type="AlphaFoldDB" id="V6S7Q9"/>
<dbReference type="RefSeq" id="WP_023574396.1">
    <property type="nucleotide sequence ID" value="NZ_AVCS01000015.1"/>
</dbReference>
<reference evidence="2" key="1">
    <citation type="journal article" date="2015" name="Stand. Genomic Sci.">
        <title>High quality draft genomic sequence of Flavobacterium enshiense DK69(T) and comparison among Flavobacterium genomes.</title>
        <authorList>
            <person name="Zeng Z."/>
            <person name="Chen C."/>
            <person name="Du H."/>
            <person name="Wang G."/>
            <person name="Li M."/>
        </authorList>
    </citation>
    <scope>NUCLEOTIDE SEQUENCE [LARGE SCALE GENOMIC DNA]</scope>
    <source>
        <strain evidence="2">DK69</strain>
    </source>
</reference>
<sequence>MVIPDESSGFFFGATRAIANWRSNGLDASVIPVPAVRFIFCSVKTPPKDTAPIRAKGQTILLFVMFLMIFHRVLTMKSSR</sequence>